<dbReference type="Gene3D" id="2.40.440.10">
    <property type="entry name" value="L,D-transpeptidase catalytic domain-like"/>
    <property type="match status" value="1"/>
</dbReference>
<sequence length="407" mass="42291">MKVSRGWGSTALGIAVVVALGLGILVGVHPSAAAGAFGAAGSAPVAGAPTVDAAPAPVVHITPAQGTPLNPTDPITVTVTDGTARAVHVTNTRTGTAVDGTLAPDGHTWTSTGDLAYAATYAVAVDTLDRDQAPGRTDGTVATIAPKAEAYPSFVPAPNSVPTVGVGQPIVVRFDHAIADRAAAEKALTVTSSPAQPGGWYWISDTEVHYRPQQYWKPGTTLTVRADLYGVDLGAGTYGSTDRTMTVKVHDAWVAKADGASEQMQIFDDGQLVKTMNISLGAPGFPSHTGPHVISDKQPSIVMDSCTYGVCEGQPGYYKEKVDLDLRISDDGEFVHSAPWSVGQQGNANVSHGCVNLAPADARWFYDHFGIGDVVEIANSGGPALPVYDTYGDWELSWADWKAGSAL</sequence>
<evidence type="ECO:0000259" key="8">
    <source>
        <dbReference type="PROSITE" id="PS52029"/>
    </source>
</evidence>
<dbReference type="Gene3D" id="2.60.40.3780">
    <property type="match status" value="1"/>
</dbReference>
<evidence type="ECO:0000256" key="7">
    <source>
        <dbReference type="PROSITE-ProRule" id="PRU01373"/>
    </source>
</evidence>
<dbReference type="PROSITE" id="PS52029">
    <property type="entry name" value="LD_TPASE"/>
    <property type="match status" value="1"/>
</dbReference>
<evidence type="ECO:0000256" key="5">
    <source>
        <dbReference type="ARBA" id="ARBA00023315"/>
    </source>
</evidence>
<dbReference type="PANTHER" id="PTHR30582">
    <property type="entry name" value="L,D-TRANSPEPTIDASE"/>
    <property type="match status" value="1"/>
</dbReference>
<keyword evidence="5" id="KW-0012">Acyltransferase</keyword>
<keyword evidence="2" id="KW-0808">Transferase</keyword>
<evidence type="ECO:0000313" key="9">
    <source>
        <dbReference type="EMBL" id="GAA4712550.1"/>
    </source>
</evidence>
<organism evidence="9 10">
    <name type="scientific">Pseudonocardia yuanmonensis</name>
    <dbReference type="NCBI Taxonomy" id="1095914"/>
    <lineage>
        <taxon>Bacteria</taxon>
        <taxon>Bacillati</taxon>
        <taxon>Actinomycetota</taxon>
        <taxon>Actinomycetes</taxon>
        <taxon>Pseudonocardiales</taxon>
        <taxon>Pseudonocardiaceae</taxon>
        <taxon>Pseudonocardia</taxon>
    </lineage>
</organism>
<evidence type="ECO:0000256" key="6">
    <source>
        <dbReference type="ARBA" id="ARBA00023316"/>
    </source>
</evidence>
<gene>
    <name evidence="9" type="ORF">GCM10023215_64090</name>
</gene>
<dbReference type="InterPro" id="IPR050979">
    <property type="entry name" value="LD-transpeptidase"/>
</dbReference>
<evidence type="ECO:0000256" key="4">
    <source>
        <dbReference type="ARBA" id="ARBA00022984"/>
    </source>
</evidence>
<dbReference type="Gene3D" id="2.60.40.3710">
    <property type="match status" value="1"/>
</dbReference>
<dbReference type="InterPro" id="IPR005490">
    <property type="entry name" value="LD_TPept_cat_dom"/>
</dbReference>
<evidence type="ECO:0000313" key="10">
    <source>
        <dbReference type="Proteomes" id="UP001500325"/>
    </source>
</evidence>
<dbReference type="InterPro" id="IPR041280">
    <property type="entry name" value="Big_10"/>
</dbReference>
<evidence type="ECO:0000256" key="2">
    <source>
        <dbReference type="ARBA" id="ARBA00022679"/>
    </source>
</evidence>
<feature type="active site" description="Nucleophile" evidence="7">
    <location>
        <position position="354"/>
    </location>
</feature>
<feature type="active site" description="Proton donor/acceptor" evidence="7">
    <location>
        <position position="336"/>
    </location>
</feature>
<dbReference type="EMBL" id="BAABIC010000035">
    <property type="protein sequence ID" value="GAA4712550.1"/>
    <property type="molecule type" value="Genomic_DNA"/>
</dbReference>
<evidence type="ECO:0000256" key="3">
    <source>
        <dbReference type="ARBA" id="ARBA00022960"/>
    </source>
</evidence>
<comment type="caution">
    <text evidence="9">The sequence shown here is derived from an EMBL/GenBank/DDBJ whole genome shotgun (WGS) entry which is preliminary data.</text>
</comment>
<comment type="pathway">
    <text evidence="1 7">Cell wall biogenesis; peptidoglycan biosynthesis.</text>
</comment>
<dbReference type="InterPro" id="IPR038063">
    <property type="entry name" value="Transpep_catalytic_dom"/>
</dbReference>
<dbReference type="Pfam" id="PF03734">
    <property type="entry name" value="YkuD"/>
    <property type="match status" value="1"/>
</dbReference>
<keyword evidence="4 7" id="KW-0573">Peptidoglycan synthesis</keyword>
<evidence type="ECO:0000256" key="1">
    <source>
        <dbReference type="ARBA" id="ARBA00004752"/>
    </source>
</evidence>
<dbReference type="Pfam" id="PF17964">
    <property type="entry name" value="Big_10"/>
    <property type="match status" value="1"/>
</dbReference>
<name>A0ABP8XRR6_9PSEU</name>
<dbReference type="CDD" id="cd13432">
    <property type="entry name" value="LDT_IgD_like_2"/>
    <property type="match status" value="1"/>
</dbReference>
<proteinExistence type="predicted"/>
<keyword evidence="3 7" id="KW-0133">Cell shape</keyword>
<keyword evidence="6 7" id="KW-0961">Cell wall biogenesis/degradation</keyword>
<dbReference type="CDD" id="cd16913">
    <property type="entry name" value="YkuD_like"/>
    <property type="match status" value="1"/>
</dbReference>
<dbReference type="SUPFAM" id="SSF141523">
    <property type="entry name" value="L,D-transpeptidase catalytic domain-like"/>
    <property type="match status" value="1"/>
</dbReference>
<keyword evidence="10" id="KW-1185">Reference proteome</keyword>
<dbReference type="RefSeq" id="WP_345384560.1">
    <property type="nucleotide sequence ID" value="NZ_BAABIC010000035.1"/>
</dbReference>
<protein>
    <submittedName>
        <fullName evidence="9">Ig-like domain-containing protein</fullName>
    </submittedName>
</protein>
<feature type="domain" description="L,D-TPase catalytic" evidence="8">
    <location>
        <begin position="253"/>
        <end position="378"/>
    </location>
</feature>
<accession>A0ABP8XRR6</accession>
<reference evidence="10" key="1">
    <citation type="journal article" date="2019" name="Int. J. Syst. Evol. Microbiol.">
        <title>The Global Catalogue of Microorganisms (GCM) 10K type strain sequencing project: providing services to taxonomists for standard genome sequencing and annotation.</title>
        <authorList>
            <consortium name="The Broad Institute Genomics Platform"/>
            <consortium name="The Broad Institute Genome Sequencing Center for Infectious Disease"/>
            <person name="Wu L."/>
            <person name="Ma J."/>
        </authorList>
    </citation>
    <scope>NUCLEOTIDE SEQUENCE [LARGE SCALE GENOMIC DNA]</scope>
    <source>
        <strain evidence="10">JCM 18055</strain>
    </source>
</reference>
<dbReference type="Proteomes" id="UP001500325">
    <property type="component" value="Unassembled WGS sequence"/>
</dbReference>
<dbReference type="PANTHER" id="PTHR30582:SF2">
    <property type="entry name" value="L,D-TRANSPEPTIDASE YCIB-RELATED"/>
    <property type="match status" value="1"/>
</dbReference>